<name>A0ABQ1QWK0_9RHOB</name>
<protein>
    <recommendedName>
        <fullName evidence="1">YjiS-like domain-containing protein</fullName>
    </recommendedName>
</protein>
<keyword evidence="3" id="KW-1185">Reference proteome</keyword>
<feature type="domain" description="YjiS-like" evidence="1">
    <location>
        <begin position="51"/>
        <end position="85"/>
    </location>
</feature>
<reference evidence="3" key="1">
    <citation type="journal article" date="2019" name="Int. J. Syst. Evol. Microbiol.">
        <title>The Global Catalogue of Microorganisms (GCM) 10K type strain sequencing project: providing services to taxonomists for standard genome sequencing and annotation.</title>
        <authorList>
            <consortium name="The Broad Institute Genomics Platform"/>
            <consortium name="The Broad Institute Genome Sequencing Center for Infectious Disease"/>
            <person name="Wu L."/>
            <person name="Ma J."/>
        </authorList>
    </citation>
    <scope>NUCLEOTIDE SEQUENCE [LARGE SCALE GENOMIC DNA]</scope>
    <source>
        <strain evidence="3">CGMCC 1.12922</strain>
    </source>
</reference>
<accession>A0ABQ1QWK0</accession>
<organism evidence="2 3">
    <name type="scientific">Sinisalibacter lacisalsi</name>
    <dbReference type="NCBI Taxonomy" id="1526570"/>
    <lineage>
        <taxon>Bacteria</taxon>
        <taxon>Pseudomonadati</taxon>
        <taxon>Pseudomonadota</taxon>
        <taxon>Alphaproteobacteria</taxon>
        <taxon>Rhodobacterales</taxon>
        <taxon>Roseobacteraceae</taxon>
        <taxon>Sinisalibacter</taxon>
    </lineage>
</organism>
<evidence type="ECO:0000259" key="1">
    <source>
        <dbReference type="Pfam" id="PF06568"/>
    </source>
</evidence>
<evidence type="ECO:0000313" key="2">
    <source>
        <dbReference type="EMBL" id="GGD45813.1"/>
    </source>
</evidence>
<proteinExistence type="predicted"/>
<gene>
    <name evidence="2" type="ORF">GCM10011358_31870</name>
</gene>
<evidence type="ECO:0000313" key="3">
    <source>
        <dbReference type="Proteomes" id="UP000617355"/>
    </source>
</evidence>
<comment type="caution">
    <text evidence="2">The sequence shown here is derived from an EMBL/GenBank/DDBJ whole genome shotgun (WGS) entry which is preliminary data.</text>
</comment>
<dbReference type="InterPro" id="IPR009506">
    <property type="entry name" value="YjiS-like"/>
</dbReference>
<sequence length="88" mass="10052">MRSAAKRLSTRISSYREETDMSVIDTTTPRSHGFGFAFAPRLTRAIATLTAQVAEARERRATRQTLEKLTDRELDDIGLTRGDIHRRF</sequence>
<dbReference type="Proteomes" id="UP000617355">
    <property type="component" value="Unassembled WGS sequence"/>
</dbReference>
<dbReference type="Pfam" id="PF06568">
    <property type="entry name" value="YjiS-like"/>
    <property type="match status" value="1"/>
</dbReference>
<dbReference type="EMBL" id="BMGI01000006">
    <property type="protein sequence ID" value="GGD45813.1"/>
    <property type="molecule type" value="Genomic_DNA"/>
</dbReference>